<dbReference type="PANTHER" id="PTHR43531:SF11">
    <property type="entry name" value="METHYL-ACCEPTING CHEMOTAXIS PROTEIN 3"/>
    <property type="match status" value="1"/>
</dbReference>
<dbReference type="GO" id="GO:0005886">
    <property type="term" value="C:plasma membrane"/>
    <property type="evidence" value="ECO:0007669"/>
    <property type="project" value="TreeGrafter"/>
</dbReference>
<dbReference type="CDD" id="cd06225">
    <property type="entry name" value="HAMP"/>
    <property type="match status" value="1"/>
</dbReference>
<feature type="transmembrane region" description="Helical" evidence="4">
    <location>
        <begin position="218"/>
        <end position="238"/>
    </location>
</feature>
<evidence type="ECO:0000256" key="4">
    <source>
        <dbReference type="SAM" id="Phobius"/>
    </source>
</evidence>
<dbReference type="PROSITE" id="PS50111">
    <property type="entry name" value="CHEMOTAXIS_TRANSDUC_2"/>
    <property type="match status" value="1"/>
</dbReference>
<keyword evidence="4" id="KW-1133">Transmembrane helix</keyword>
<keyword evidence="4" id="KW-0812">Transmembrane</keyword>
<dbReference type="SMART" id="SM00283">
    <property type="entry name" value="MA"/>
    <property type="match status" value="1"/>
</dbReference>
<comment type="similarity">
    <text evidence="2">Belongs to the methyl-accepting chemotaxis (MCP) protein family.</text>
</comment>
<dbReference type="EMBL" id="CP061799">
    <property type="protein sequence ID" value="QTA79097.1"/>
    <property type="molecule type" value="Genomic_DNA"/>
</dbReference>
<evidence type="ECO:0000259" key="6">
    <source>
        <dbReference type="PROSITE" id="PS50885"/>
    </source>
</evidence>
<dbReference type="Proteomes" id="UP000663720">
    <property type="component" value="Chromosome"/>
</dbReference>
<keyword evidence="8" id="KW-1185">Reference proteome</keyword>
<dbReference type="Gene3D" id="1.10.287.950">
    <property type="entry name" value="Methyl-accepting chemotaxis protein"/>
    <property type="match status" value="1"/>
</dbReference>
<dbReference type="Gene3D" id="6.10.340.10">
    <property type="match status" value="1"/>
</dbReference>
<dbReference type="GO" id="GO:0007165">
    <property type="term" value="P:signal transduction"/>
    <property type="evidence" value="ECO:0007669"/>
    <property type="project" value="UniProtKB-KW"/>
</dbReference>
<dbReference type="InterPro" id="IPR051310">
    <property type="entry name" value="MCP_chemotaxis"/>
</dbReference>
<dbReference type="PROSITE" id="PS50885">
    <property type="entry name" value="HAMP"/>
    <property type="match status" value="1"/>
</dbReference>
<keyword evidence="4" id="KW-0472">Membrane</keyword>
<dbReference type="RefSeq" id="WP_246514879.1">
    <property type="nucleotide sequence ID" value="NZ_CP061799.1"/>
</dbReference>
<evidence type="ECO:0000256" key="1">
    <source>
        <dbReference type="ARBA" id="ARBA00022500"/>
    </source>
</evidence>
<dbReference type="SUPFAM" id="SSF58104">
    <property type="entry name" value="Methyl-accepting chemotaxis protein (MCP) signaling domain"/>
    <property type="match status" value="1"/>
</dbReference>
<organism evidence="7 8">
    <name type="scientific">Desulfonema limicola</name>
    <dbReference type="NCBI Taxonomy" id="45656"/>
    <lineage>
        <taxon>Bacteria</taxon>
        <taxon>Pseudomonadati</taxon>
        <taxon>Thermodesulfobacteriota</taxon>
        <taxon>Desulfobacteria</taxon>
        <taxon>Desulfobacterales</taxon>
        <taxon>Desulfococcaceae</taxon>
        <taxon>Desulfonema</taxon>
    </lineage>
</organism>
<keyword evidence="3" id="KW-0807">Transducer</keyword>
<gene>
    <name evidence="7" type="ORF">dnl_13500</name>
</gene>
<sequence>MIKDHTLFKKIMLYLTDSVKKKITTIIILPFILSLILVLTGTYVLYLENVILIVVRMEREWLDVNLNGFKYLNRYIITDDKEVLKLSLNNLERGYNINKIGPQIKAFSEGKRIDKKGLAKQMDELLYSCNYEELSGVVNVVGLLGSHEYVKVLMEEWNGAFEDFEKNMPIIYKYIQTGDKALLAPIFKFSEDFKTRGDIFSEYSAKLSSFAYSLTTKILWFLFLSIGFITLTISFKYIHSLINAFNSITGMLKIIAEGDMSQRLNLNQRDEIGIMSQAVNNICEKMGKNISLVIVSSNQLSADSLKQASSVEEISASLEEMSSMTRKNADNAGQVNELMKHAGIVVTKANDSINGMTISMEKISKAGEETSKIIKTIDEIAFQTNLLALNAAVEAARAGETGAGFAVVADEVRSLALRTAEASKNTTILIKGIGEKIKNGSEILRSVNETFIEISEITSKAGKFTDEIAAASGEQADGITQIAEGIAEVDKITQQNASGAEDLAASANMFKIA</sequence>
<evidence type="ECO:0000256" key="3">
    <source>
        <dbReference type="PROSITE-ProRule" id="PRU00284"/>
    </source>
</evidence>
<keyword evidence="1" id="KW-0145">Chemotaxis</keyword>
<dbReference type="PRINTS" id="PR00260">
    <property type="entry name" value="CHEMTRNSDUCR"/>
</dbReference>
<dbReference type="Pfam" id="PF00672">
    <property type="entry name" value="HAMP"/>
    <property type="match status" value="1"/>
</dbReference>
<feature type="domain" description="HAMP" evidence="6">
    <location>
        <begin position="239"/>
        <end position="291"/>
    </location>
</feature>
<feature type="domain" description="Methyl-accepting transducer" evidence="5">
    <location>
        <begin position="282"/>
        <end position="511"/>
    </location>
</feature>
<evidence type="ECO:0000259" key="5">
    <source>
        <dbReference type="PROSITE" id="PS50111"/>
    </source>
</evidence>
<evidence type="ECO:0000313" key="8">
    <source>
        <dbReference type="Proteomes" id="UP000663720"/>
    </source>
</evidence>
<dbReference type="GO" id="GO:0004888">
    <property type="term" value="F:transmembrane signaling receptor activity"/>
    <property type="evidence" value="ECO:0007669"/>
    <property type="project" value="InterPro"/>
</dbReference>
<dbReference type="InterPro" id="IPR004090">
    <property type="entry name" value="Chemotax_Me-accpt_rcpt"/>
</dbReference>
<feature type="transmembrane region" description="Helical" evidence="4">
    <location>
        <begin position="23"/>
        <end position="47"/>
    </location>
</feature>
<accession>A0A975B5D9</accession>
<protein>
    <submittedName>
        <fullName evidence="7">Methyl-accepting chemotaxis protein signailing domain-containing protein</fullName>
    </submittedName>
</protein>
<dbReference type="CDD" id="cd11386">
    <property type="entry name" value="MCP_signal"/>
    <property type="match status" value="1"/>
</dbReference>
<evidence type="ECO:0000313" key="7">
    <source>
        <dbReference type="EMBL" id="QTA79097.1"/>
    </source>
</evidence>
<dbReference type="PANTHER" id="PTHR43531">
    <property type="entry name" value="PROTEIN ICFG"/>
    <property type="match status" value="1"/>
</dbReference>
<dbReference type="Pfam" id="PF00015">
    <property type="entry name" value="MCPsignal"/>
    <property type="match status" value="1"/>
</dbReference>
<evidence type="ECO:0000256" key="2">
    <source>
        <dbReference type="ARBA" id="ARBA00029447"/>
    </source>
</evidence>
<dbReference type="InterPro" id="IPR003660">
    <property type="entry name" value="HAMP_dom"/>
</dbReference>
<dbReference type="AlphaFoldDB" id="A0A975B5D9"/>
<name>A0A975B5D9_9BACT</name>
<dbReference type="InterPro" id="IPR004089">
    <property type="entry name" value="MCPsignal_dom"/>
</dbReference>
<proteinExistence type="inferred from homology"/>
<dbReference type="GO" id="GO:0006935">
    <property type="term" value="P:chemotaxis"/>
    <property type="evidence" value="ECO:0007669"/>
    <property type="project" value="UniProtKB-KW"/>
</dbReference>
<dbReference type="KEGG" id="dli:dnl_13500"/>
<reference evidence="7" key="1">
    <citation type="journal article" date="2021" name="Microb. Physiol.">
        <title>Proteogenomic Insights into the Physiology of Marine, Sulfate-Reducing, Filamentous Desulfonema limicola and Desulfonema magnum.</title>
        <authorList>
            <person name="Schnaars V."/>
            <person name="Wohlbrand L."/>
            <person name="Scheve S."/>
            <person name="Hinrichs C."/>
            <person name="Reinhardt R."/>
            <person name="Rabus R."/>
        </authorList>
    </citation>
    <scope>NUCLEOTIDE SEQUENCE</scope>
    <source>
        <strain evidence="7">5ac10</strain>
    </source>
</reference>